<reference evidence="10" key="1">
    <citation type="submission" date="2021-03" db="EMBL/GenBank/DDBJ databases">
        <authorList>
            <person name="Tagirdzhanova G."/>
        </authorList>
    </citation>
    <scope>NUCLEOTIDE SEQUENCE</scope>
</reference>
<feature type="region of interest" description="Disordered" evidence="8">
    <location>
        <begin position="607"/>
        <end position="667"/>
    </location>
</feature>
<dbReference type="Gene3D" id="4.10.240.10">
    <property type="entry name" value="Zn(2)-C6 fungal-type DNA-binding domain"/>
    <property type="match status" value="1"/>
</dbReference>
<feature type="compositionally biased region" description="Low complexity" evidence="8">
    <location>
        <begin position="684"/>
        <end position="695"/>
    </location>
</feature>
<keyword evidence="4" id="KW-0805">Transcription regulation</keyword>
<feature type="compositionally biased region" description="Polar residues" evidence="8">
    <location>
        <begin position="608"/>
        <end position="630"/>
    </location>
</feature>
<dbReference type="EMBL" id="CAJPDQ010000015">
    <property type="protein sequence ID" value="CAF9920107.1"/>
    <property type="molecule type" value="Genomic_DNA"/>
</dbReference>
<feature type="region of interest" description="Disordered" evidence="8">
    <location>
        <begin position="1"/>
        <end position="34"/>
    </location>
</feature>
<dbReference type="PROSITE" id="PS00463">
    <property type="entry name" value="ZN2_CY6_FUNGAL_1"/>
    <property type="match status" value="1"/>
</dbReference>
<evidence type="ECO:0000256" key="1">
    <source>
        <dbReference type="ARBA" id="ARBA00004123"/>
    </source>
</evidence>
<dbReference type="CDD" id="cd00067">
    <property type="entry name" value="GAL4"/>
    <property type="match status" value="1"/>
</dbReference>
<dbReference type="CDD" id="cd12148">
    <property type="entry name" value="fungal_TF_MHR"/>
    <property type="match status" value="1"/>
</dbReference>
<evidence type="ECO:0000256" key="7">
    <source>
        <dbReference type="ARBA" id="ARBA00023242"/>
    </source>
</evidence>
<dbReference type="OrthoDB" id="5416384at2759"/>
<dbReference type="PANTHER" id="PTHR47782">
    <property type="entry name" value="ZN(II)2CYS6 TRANSCRIPTION FACTOR (EUROFUNG)-RELATED"/>
    <property type="match status" value="1"/>
</dbReference>
<feature type="compositionally biased region" description="Polar residues" evidence="8">
    <location>
        <begin position="701"/>
        <end position="718"/>
    </location>
</feature>
<dbReference type="Proteomes" id="UP000664169">
    <property type="component" value="Unassembled WGS sequence"/>
</dbReference>
<dbReference type="InterPro" id="IPR052202">
    <property type="entry name" value="Yeast_MetPath_Reg"/>
</dbReference>
<evidence type="ECO:0000256" key="2">
    <source>
        <dbReference type="ARBA" id="ARBA00022723"/>
    </source>
</evidence>
<feature type="compositionally biased region" description="Low complexity" evidence="8">
    <location>
        <begin position="719"/>
        <end position="732"/>
    </location>
</feature>
<dbReference type="InterPro" id="IPR007219">
    <property type="entry name" value="XnlR_reg_dom"/>
</dbReference>
<dbReference type="SMART" id="SM00066">
    <property type="entry name" value="GAL4"/>
    <property type="match status" value="1"/>
</dbReference>
<evidence type="ECO:0000259" key="9">
    <source>
        <dbReference type="PROSITE" id="PS50048"/>
    </source>
</evidence>
<dbReference type="Pfam" id="PF04082">
    <property type="entry name" value="Fungal_trans"/>
    <property type="match status" value="1"/>
</dbReference>
<dbReference type="InterPro" id="IPR001138">
    <property type="entry name" value="Zn2Cys6_DnaBD"/>
</dbReference>
<dbReference type="GO" id="GO:0005634">
    <property type="term" value="C:nucleus"/>
    <property type="evidence" value="ECO:0007669"/>
    <property type="project" value="UniProtKB-SubCell"/>
</dbReference>
<keyword evidence="7" id="KW-0539">Nucleus</keyword>
<evidence type="ECO:0000256" key="4">
    <source>
        <dbReference type="ARBA" id="ARBA00023015"/>
    </source>
</evidence>
<keyword evidence="2" id="KW-0479">Metal-binding</keyword>
<evidence type="ECO:0000256" key="5">
    <source>
        <dbReference type="ARBA" id="ARBA00023125"/>
    </source>
</evidence>
<sequence length="849" mass="94917">MATDQIPRARGVSKANTTTLPSKSRKSVGKSEEAGAQVAHTLTACVRCRQRKTRCDPGLPRCSPCQKGNVICEYFDMSKGKKMPRSYVIHLQDRVKELEIELANLTTAPLPTKHNIDSVGRGVSVKIKEGDEFPRFLGPSSGIAMTRLVLEMARDLWDAKSIREVITEQKAQELKEKYQNESAKPTSKVYPLISFVAAPGLPSQELTEQLVQNYNLKSQYLYPVLHEPSLNEVIAKVYNGSIDPYENFATRLVIAISMQKLDSTYAGLADSYYLAALPFLDKVLVSKNLGTLQCLLLIALYSMTTPTRTAAYWVVGLATKLCQDLRIADEMTIGIDANGQALDPLEVDMRRRCYWIGLSFELGLAHILGRPSSFAMSHDHVDVKPWQLVDDKYITREGVKSGSPISMKKRISSHFMLMRLLQLEIRRTLYVRRRETPADDADPWFTDMERKMYAWMNSCPRNDEGSGISEIWFKVRLNTMIVFLFRPSPQVPEPSIKAAEKCFEASRFNIYVQKQQIETKSIDITWIFGQSLFMAINTMLWTLSYPSIRKRHVRVEVKQHLQTALEGIYLVSLKWPGVESAWDLYTTLAETCLKAYEHDMKPAFPTSVPVSSDTTLGHSQDQARQDTASGSGVHYKDASPPSQITSTPPPQPVTDPSSRGPVPIVTPPLTTIDIVRHSNEMTPSYGSSPTSSVSSLHYHQPPTSNPYQQVYQSPTSDLSYPHYTSSSESSTPNHRMLASGAPTYSMIPEPRTSMPLNPGLYNNSIPEPLHFSLLPTAMEGVLQRDVFYGSLNDPYAQLLHAEYFDPGQLEGLSLEQQSELLRSLEASGLGGQVRLNQASSPGQALFTIE</sequence>
<evidence type="ECO:0000256" key="8">
    <source>
        <dbReference type="SAM" id="MobiDB-lite"/>
    </source>
</evidence>
<dbReference type="InterPro" id="IPR036864">
    <property type="entry name" value="Zn2-C6_fun-type_DNA-bd_sf"/>
</dbReference>
<dbReference type="GO" id="GO:0045944">
    <property type="term" value="P:positive regulation of transcription by RNA polymerase II"/>
    <property type="evidence" value="ECO:0007669"/>
    <property type="project" value="TreeGrafter"/>
</dbReference>
<dbReference type="GO" id="GO:0006351">
    <property type="term" value="P:DNA-templated transcription"/>
    <property type="evidence" value="ECO:0007669"/>
    <property type="project" value="InterPro"/>
</dbReference>
<dbReference type="PROSITE" id="PS50048">
    <property type="entry name" value="ZN2_CY6_FUNGAL_2"/>
    <property type="match status" value="1"/>
</dbReference>
<keyword evidence="5" id="KW-0238">DNA-binding</keyword>
<keyword evidence="6" id="KW-0804">Transcription</keyword>
<dbReference type="CDD" id="cd14723">
    <property type="entry name" value="ZIP_Ppr1"/>
    <property type="match status" value="1"/>
</dbReference>
<keyword evidence="11" id="KW-1185">Reference proteome</keyword>
<organism evidence="10 11">
    <name type="scientific">Gomphillus americanus</name>
    <dbReference type="NCBI Taxonomy" id="1940652"/>
    <lineage>
        <taxon>Eukaryota</taxon>
        <taxon>Fungi</taxon>
        <taxon>Dikarya</taxon>
        <taxon>Ascomycota</taxon>
        <taxon>Pezizomycotina</taxon>
        <taxon>Lecanoromycetes</taxon>
        <taxon>OSLEUM clade</taxon>
        <taxon>Ostropomycetidae</taxon>
        <taxon>Ostropales</taxon>
        <taxon>Graphidaceae</taxon>
        <taxon>Gomphilloideae</taxon>
        <taxon>Gomphillus</taxon>
    </lineage>
</organism>
<feature type="region of interest" description="Disordered" evidence="8">
    <location>
        <begin position="679"/>
        <end position="735"/>
    </location>
</feature>
<evidence type="ECO:0000256" key="3">
    <source>
        <dbReference type="ARBA" id="ARBA00022833"/>
    </source>
</evidence>
<comment type="caution">
    <text evidence="10">The sequence shown here is derived from an EMBL/GenBank/DDBJ whole genome shotgun (WGS) entry which is preliminary data.</text>
</comment>
<dbReference type="GO" id="GO:0000981">
    <property type="term" value="F:DNA-binding transcription factor activity, RNA polymerase II-specific"/>
    <property type="evidence" value="ECO:0007669"/>
    <property type="project" value="InterPro"/>
</dbReference>
<keyword evidence="3" id="KW-0862">Zinc</keyword>
<dbReference type="AlphaFoldDB" id="A0A8H3I9P7"/>
<evidence type="ECO:0000313" key="11">
    <source>
        <dbReference type="Proteomes" id="UP000664169"/>
    </source>
</evidence>
<feature type="domain" description="Zn(2)-C6 fungal-type" evidence="9">
    <location>
        <begin position="44"/>
        <end position="74"/>
    </location>
</feature>
<protein>
    <recommendedName>
        <fullName evidence="9">Zn(2)-C6 fungal-type domain-containing protein</fullName>
    </recommendedName>
</protein>
<accession>A0A8H3I9P7</accession>
<name>A0A8H3I9P7_9LECA</name>
<dbReference type="SUPFAM" id="SSF57701">
    <property type="entry name" value="Zn2/Cys6 DNA-binding domain"/>
    <property type="match status" value="1"/>
</dbReference>
<dbReference type="GO" id="GO:0008270">
    <property type="term" value="F:zinc ion binding"/>
    <property type="evidence" value="ECO:0007669"/>
    <property type="project" value="InterPro"/>
</dbReference>
<proteinExistence type="predicted"/>
<evidence type="ECO:0000256" key="6">
    <source>
        <dbReference type="ARBA" id="ARBA00023163"/>
    </source>
</evidence>
<dbReference type="PANTHER" id="PTHR47782:SF8">
    <property type="entry name" value="ZN(II)2CYS6 TRANSCRIPTION FACTOR (EUROFUNG)"/>
    <property type="match status" value="1"/>
</dbReference>
<evidence type="ECO:0000313" key="10">
    <source>
        <dbReference type="EMBL" id="CAF9920107.1"/>
    </source>
</evidence>
<gene>
    <name evidence="10" type="ORF">GOMPHAMPRED_001979</name>
</gene>
<dbReference type="GO" id="GO:0043565">
    <property type="term" value="F:sequence-specific DNA binding"/>
    <property type="evidence" value="ECO:0007669"/>
    <property type="project" value="TreeGrafter"/>
</dbReference>
<dbReference type="Pfam" id="PF00172">
    <property type="entry name" value="Zn_clus"/>
    <property type="match status" value="1"/>
</dbReference>
<comment type="subcellular location">
    <subcellularLocation>
        <location evidence="1">Nucleus</location>
    </subcellularLocation>
</comment>